<dbReference type="GO" id="GO:0005506">
    <property type="term" value="F:iron ion binding"/>
    <property type="evidence" value="ECO:0007669"/>
    <property type="project" value="InterPro"/>
</dbReference>
<evidence type="ECO:0000313" key="7">
    <source>
        <dbReference type="Proteomes" id="UP001174909"/>
    </source>
</evidence>
<protein>
    <submittedName>
        <fullName evidence="6">Cytochrome P450 3A24</fullName>
    </submittedName>
</protein>
<reference evidence="6" key="1">
    <citation type="submission" date="2023-03" db="EMBL/GenBank/DDBJ databases">
        <authorList>
            <person name="Steffen K."/>
            <person name="Cardenas P."/>
        </authorList>
    </citation>
    <scope>NUCLEOTIDE SEQUENCE</scope>
</reference>
<keyword evidence="7" id="KW-1185">Reference proteome</keyword>
<dbReference type="Gene3D" id="1.10.630.10">
    <property type="entry name" value="Cytochrome P450"/>
    <property type="match status" value="2"/>
</dbReference>
<evidence type="ECO:0000313" key="6">
    <source>
        <dbReference type="EMBL" id="CAI8013016.1"/>
    </source>
</evidence>
<comment type="similarity">
    <text evidence="1">Belongs to the cytochrome P450 family.</text>
</comment>
<dbReference type="InterPro" id="IPR001128">
    <property type="entry name" value="Cyt_P450"/>
</dbReference>
<dbReference type="PRINTS" id="PR00385">
    <property type="entry name" value="P450"/>
</dbReference>
<organism evidence="6 7">
    <name type="scientific">Geodia barretti</name>
    <name type="common">Barrett's horny sponge</name>
    <dbReference type="NCBI Taxonomy" id="519541"/>
    <lineage>
        <taxon>Eukaryota</taxon>
        <taxon>Metazoa</taxon>
        <taxon>Porifera</taxon>
        <taxon>Demospongiae</taxon>
        <taxon>Heteroscleromorpha</taxon>
        <taxon>Tetractinellida</taxon>
        <taxon>Astrophorina</taxon>
        <taxon>Geodiidae</taxon>
        <taxon>Geodia</taxon>
    </lineage>
</organism>
<dbReference type="GO" id="GO:0020037">
    <property type="term" value="F:heme binding"/>
    <property type="evidence" value="ECO:0007669"/>
    <property type="project" value="InterPro"/>
</dbReference>
<dbReference type="AlphaFoldDB" id="A0AA35WDA3"/>
<evidence type="ECO:0000256" key="2">
    <source>
        <dbReference type="ARBA" id="ARBA00022617"/>
    </source>
</evidence>
<sequence length="275" mass="31010">MKMKLMVPLLKKSSDVLVEKLGEFAESGKSVEMFRVYGAFTMETLIATAFGRHVNIQRGEADQITQGANSIFRAAEDGSPNAPDVLMALLSTFPWLEQLVVQVLLRMEISSSLKLINSTAISLIQARIESKEPPQGFSIDFLLAGYETTANTLSFTTYLLAMNPDVQEKLQAEIDQYFEEDPEASLYEAAQKLKYLDMVIHESMRLLHTRTKFTAEAKANRPQLLTCRWLGTPRNLYWTQVCSAGDKDCPHGDTEEVQLCQRTRDSGMCRRKINL</sequence>
<evidence type="ECO:0000256" key="3">
    <source>
        <dbReference type="ARBA" id="ARBA00022723"/>
    </source>
</evidence>
<dbReference type="InterPro" id="IPR050705">
    <property type="entry name" value="Cytochrome_P450_3A"/>
</dbReference>
<dbReference type="Pfam" id="PF00067">
    <property type="entry name" value="p450"/>
    <property type="match status" value="1"/>
</dbReference>
<dbReference type="InterPro" id="IPR036396">
    <property type="entry name" value="Cyt_P450_sf"/>
</dbReference>
<evidence type="ECO:0000256" key="4">
    <source>
        <dbReference type="ARBA" id="ARBA00023002"/>
    </source>
</evidence>
<dbReference type="PANTHER" id="PTHR24302:SF15">
    <property type="entry name" value="FATTY-ACID PEROXYGENASE"/>
    <property type="match status" value="1"/>
</dbReference>
<dbReference type="SUPFAM" id="SSF48264">
    <property type="entry name" value="Cytochrome P450"/>
    <property type="match status" value="1"/>
</dbReference>
<evidence type="ECO:0000256" key="5">
    <source>
        <dbReference type="ARBA" id="ARBA00023004"/>
    </source>
</evidence>
<dbReference type="GO" id="GO:0008395">
    <property type="term" value="F:steroid hydroxylase activity"/>
    <property type="evidence" value="ECO:0007669"/>
    <property type="project" value="TreeGrafter"/>
</dbReference>
<keyword evidence="5" id="KW-0408">Iron</keyword>
<accession>A0AA35WDA3</accession>
<keyword evidence="4" id="KW-0560">Oxidoreductase</keyword>
<gene>
    <name evidence="6" type="ORF">GBAR_LOCUS8300</name>
</gene>
<proteinExistence type="inferred from homology"/>
<keyword evidence="2" id="KW-0349">Heme</keyword>
<comment type="caution">
    <text evidence="6">The sequence shown here is derived from an EMBL/GenBank/DDBJ whole genome shotgun (WGS) entry which is preliminary data.</text>
</comment>
<keyword evidence="3" id="KW-0479">Metal-binding</keyword>
<evidence type="ECO:0000256" key="1">
    <source>
        <dbReference type="ARBA" id="ARBA00010617"/>
    </source>
</evidence>
<dbReference type="Proteomes" id="UP001174909">
    <property type="component" value="Unassembled WGS sequence"/>
</dbReference>
<dbReference type="GO" id="GO:0016705">
    <property type="term" value="F:oxidoreductase activity, acting on paired donors, with incorporation or reduction of molecular oxygen"/>
    <property type="evidence" value="ECO:0007669"/>
    <property type="project" value="InterPro"/>
</dbReference>
<dbReference type="EMBL" id="CASHTH010001229">
    <property type="protein sequence ID" value="CAI8013016.1"/>
    <property type="molecule type" value="Genomic_DNA"/>
</dbReference>
<dbReference type="PANTHER" id="PTHR24302">
    <property type="entry name" value="CYTOCHROME P450 FAMILY 3"/>
    <property type="match status" value="1"/>
</dbReference>
<name>A0AA35WDA3_GEOBA</name>